<sequence length="66" mass="7061">MDDVEFEKNRRDQLTSAPGDKWDDEAAAESIAPRIEVTETESGAKRIDVADTAAVRPGAGDAADEV</sequence>
<name>A0A2V1HP37_9MICO</name>
<organism evidence="2 3">
    <name type="scientific">Amnibacterium flavum</name>
    <dbReference type="NCBI Taxonomy" id="2173173"/>
    <lineage>
        <taxon>Bacteria</taxon>
        <taxon>Bacillati</taxon>
        <taxon>Actinomycetota</taxon>
        <taxon>Actinomycetes</taxon>
        <taxon>Micrococcales</taxon>
        <taxon>Microbacteriaceae</taxon>
        <taxon>Amnibacterium</taxon>
    </lineage>
</organism>
<accession>A0A2V1HP37</accession>
<reference evidence="2 3" key="1">
    <citation type="submission" date="2018-05" db="EMBL/GenBank/DDBJ databases">
        <title>Amnibacterium sp. M8JJ-5, whole genome shotgun sequence.</title>
        <authorList>
            <person name="Tuo L."/>
        </authorList>
    </citation>
    <scope>NUCLEOTIDE SEQUENCE [LARGE SCALE GENOMIC DNA]</scope>
    <source>
        <strain evidence="2 3">M8JJ-5</strain>
    </source>
</reference>
<dbReference type="OrthoDB" id="5120364at2"/>
<evidence type="ECO:0000256" key="1">
    <source>
        <dbReference type="SAM" id="MobiDB-lite"/>
    </source>
</evidence>
<dbReference type="AlphaFoldDB" id="A0A2V1HP37"/>
<proteinExistence type="predicted"/>
<dbReference type="Proteomes" id="UP000244893">
    <property type="component" value="Unassembled WGS sequence"/>
</dbReference>
<dbReference type="RefSeq" id="WP_116756830.1">
    <property type="nucleotide sequence ID" value="NZ_JBHUEX010000001.1"/>
</dbReference>
<protein>
    <submittedName>
        <fullName evidence="2">Multidrug transporter</fullName>
    </submittedName>
</protein>
<evidence type="ECO:0000313" key="2">
    <source>
        <dbReference type="EMBL" id="PVZ94318.1"/>
    </source>
</evidence>
<keyword evidence="3" id="KW-1185">Reference proteome</keyword>
<feature type="compositionally biased region" description="Basic and acidic residues" evidence="1">
    <location>
        <begin position="1"/>
        <end position="13"/>
    </location>
</feature>
<evidence type="ECO:0000313" key="3">
    <source>
        <dbReference type="Proteomes" id="UP000244893"/>
    </source>
</evidence>
<comment type="caution">
    <text evidence="2">The sequence shown here is derived from an EMBL/GenBank/DDBJ whole genome shotgun (WGS) entry which is preliminary data.</text>
</comment>
<dbReference type="EMBL" id="QEOP01000002">
    <property type="protein sequence ID" value="PVZ94318.1"/>
    <property type="molecule type" value="Genomic_DNA"/>
</dbReference>
<gene>
    <name evidence="2" type="ORF">DDQ50_11330</name>
</gene>
<feature type="region of interest" description="Disordered" evidence="1">
    <location>
        <begin position="1"/>
        <end position="43"/>
    </location>
</feature>